<dbReference type="RefSeq" id="WP_345885376.1">
    <property type="nucleotide sequence ID" value="NZ_JBDFRB010000008.1"/>
</dbReference>
<organism evidence="4 5">
    <name type="scientific">Sinomonas halotolerans</name>
    <dbReference type="NCBI Taxonomy" id="1644133"/>
    <lineage>
        <taxon>Bacteria</taxon>
        <taxon>Bacillati</taxon>
        <taxon>Actinomycetota</taxon>
        <taxon>Actinomycetes</taxon>
        <taxon>Micrococcales</taxon>
        <taxon>Micrococcaceae</taxon>
        <taxon>Sinomonas</taxon>
    </lineage>
</organism>
<dbReference type="EMBL" id="JBDFRB010000008">
    <property type="protein sequence ID" value="MEN2745022.1"/>
    <property type="molecule type" value="Genomic_DNA"/>
</dbReference>
<protein>
    <submittedName>
        <fullName evidence="4">SHOCT domain-containing protein</fullName>
    </submittedName>
</protein>
<evidence type="ECO:0000313" key="5">
    <source>
        <dbReference type="Proteomes" id="UP001422074"/>
    </source>
</evidence>
<keyword evidence="2" id="KW-1133">Transmembrane helix</keyword>
<accession>A0ABU9X1V8</accession>
<evidence type="ECO:0000256" key="2">
    <source>
        <dbReference type="SAM" id="Phobius"/>
    </source>
</evidence>
<dbReference type="InterPro" id="IPR018649">
    <property type="entry name" value="SHOCT"/>
</dbReference>
<gene>
    <name evidence="4" type="ORF">ABCQ75_10795</name>
</gene>
<evidence type="ECO:0000259" key="3">
    <source>
        <dbReference type="Pfam" id="PF09851"/>
    </source>
</evidence>
<evidence type="ECO:0000256" key="1">
    <source>
        <dbReference type="SAM" id="MobiDB-lite"/>
    </source>
</evidence>
<name>A0ABU9X1V8_9MICC</name>
<sequence>MMYWNGQMGVWGWITMIVTFVLFWGAIITVVVLLVRSLGRGQQSGPAWSEPGWGAPPSRGPGWGAGGPQGGNPHGGPEQLLAERFARGEIDEAEYRARIDVLRQHRGGA</sequence>
<dbReference type="Pfam" id="PF09851">
    <property type="entry name" value="SHOCT"/>
    <property type="match status" value="1"/>
</dbReference>
<feature type="region of interest" description="Disordered" evidence="1">
    <location>
        <begin position="41"/>
        <end position="79"/>
    </location>
</feature>
<keyword evidence="2" id="KW-0812">Transmembrane</keyword>
<keyword evidence="2" id="KW-0472">Membrane</keyword>
<keyword evidence="5" id="KW-1185">Reference proteome</keyword>
<comment type="caution">
    <text evidence="4">The sequence shown here is derived from an EMBL/GenBank/DDBJ whole genome shotgun (WGS) entry which is preliminary data.</text>
</comment>
<proteinExistence type="predicted"/>
<feature type="domain" description="SHOCT" evidence="3">
    <location>
        <begin position="79"/>
        <end position="102"/>
    </location>
</feature>
<feature type="transmembrane region" description="Helical" evidence="2">
    <location>
        <begin position="12"/>
        <end position="35"/>
    </location>
</feature>
<dbReference type="Proteomes" id="UP001422074">
    <property type="component" value="Unassembled WGS sequence"/>
</dbReference>
<reference evidence="4 5" key="1">
    <citation type="submission" date="2024-05" db="EMBL/GenBank/DDBJ databases">
        <title>Sinomonas sp. nov., isolated from a waste landfill.</title>
        <authorList>
            <person name="Zhao Y."/>
        </authorList>
    </citation>
    <scope>NUCLEOTIDE SEQUENCE [LARGE SCALE GENOMIC DNA]</scope>
    <source>
        <strain evidence="4 5">CCTCC AB2014300</strain>
    </source>
</reference>
<feature type="compositionally biased region" description="Gly residues" evidence="1">
    <location>
        <begin position="61"/>
        <end position="74"/>
    </location>
</feature>
<evidence type="ECO:0000313" key="4">
    <source>
        <dbReference type="EMBL" id="MEN2745022.1"/>
    </source>
</evidence>